<dbReference type="PANTHER" id="PTHR34374">
    <property type="entry name" value="LARGE RIBOSOMAL RNA SUBUNIT ACCUMULATION PROTEIN YCED HOMOLOG 1, CHLOROPLASTIC"/>
    <property type="match status" value="1"/>
</dbReference>
<dbReference type="InterPro" id="IPR003772">
    <property type="entry name" value="YceD"/>
</dbReference>
<evidence type="ECO:0000313" key="4">
    <source>
        <dbReference type="EMBL" id="QPT53602.1"/>
    </source>
</evidence>
<dbReference type="GeneID" id="61263775"/>
<dbReference type="Proteomes" id="UP000092021">
    <property type="component" value="Unassembled WGS sequence"/>
</dbReference>
<reference evidence="2" key="2">
    <citation type="submission" date="2016-04" db="EMBL/GenBank/DDBJ databases">
        <authorList>
            <person name="Evans L.H."/>
            <person name="Alamgir A."/>
            <person name="Owens N."/>
            <person name="Weber N.D."/>
            <person name="Virtaneva K."/>
            <person name="Barbian K."/>
            <person name="Babar A."/>
            <person name="Rosenke K."/>
        </authorList>
    </citation>
    <scope>NUCLEOTIDE SEQUENCE [LARGE SCALE GENOMIC DNA]</scope>
    <source>
        <strain evidence="2">RUTW2-3</strain>
    </source>
</reference>
<feature type="region of interest" description="Disordered" evidence="1">
    <location>
        <begin position="184"/>
        <end position="203"/>
    </location>
</feature>
<gene>
    <name evidence="3" type="ORF">A5N15_09675</name>
    <name evidence="2" type="ORF">AN277_0208045</name>
    <name evidence="4" type="ORF">I6G21_10235</name>
</gene>
<keyword evidence="2" id="KW-0238">DNA-binding</keyword>
<protein>
    <submittedName>
        <fullName evidence="2">DNA-binding protein</fullName>
    </submittedName>
    <submittedName>
        <fullName evidence="4">DUF177 domain-containing protein</fullName>
    </submittedName>
</protein>
<evidence type="ECO:0000313" key="7">
    <source>
        <dbReference type="Proteomes" id="UP000594975"/>
    </source>
</evidence>
<evidence type="ECO:0000256" key="1">
    <source>
        <dbReference type="SAM" id="MobiDB-lite"/>
    </source>
</evidence>
<name>A0A199P4A2_9MICC</name>
<dbReference type="EMBL" id="LWGZ01000864">
    <property type="protein sequence ID" value="OAX56027.1"/>
    <property type="molecule type" value="Genomic_DNA"/>
</dbReference>
<evidence type="ECO:0000313" key="6">
    <source>
        <dbReference type="Proteomes" id="UP000092021"/>
    </source>
</evidence>
<dbReference type="Proteomes" id="UP000594975">
    <property type="component" value="Chromosome"/>
</dbReference>
<accession>A0A199P4A2</accession>
<dbReference type="PANTHER" id="PTHR34374:SF1">
    <property type="entry name" value="LARGE RIBOSOMAL RNA SUBUNIT ACCUMULATION PROTEIN YCED HOMOLOG 1, CHLOROPLASTIC"/>
    <property type="match status" value="1"/>
</dbReference>
<dbReference type="Proteomes" id="UP000053171">
    <property type="component" value="Unassembled WGS sequence"/>
</dbReference>
<keyword evidence="5" id="KW-1185">Reference proteome</keyword>
<dbReference type="Pfam" id="PF02620">
    <property type="entry name" value="YceD"/>
    <property type="match status" value="1"/>
</dbReference>
<organism evidence="2 5">
    <name type="scientific">Rothia kristinae</name>
    <dbReference type="NCBI Taxonomy" id="37923"/>
    <lineage>
        <taxon>Bacteria</taxon>
        <taxon>Bacillati</taxon>
        <taxon>Actinomycetota</taxon>
        <taxon>Actinomycetes</taxon>
        <taxon>Micrococcales</taxon>
        <taxon>Micrococcaceae</taxon>
        <taxon>Rothia</taxon>
    </lineage>
</organism>
<evidence type="ECO:0000313" key="2">
    <source>
        <dbReference type="EMBL" id="OAX51535.1"/>
    </source>
</evidence>
<sequence>MLGRRSNLEQECIITREKASALVVDVKALAARPGTMETLRRALPAPEDFGNALIGAPAGSDITVDLRLESVHDGILVSGTASVTAHGECSRCLDPLEVPVTADIQELYVLDPEPAADEEDEQHAVEDDAIDLEPVLRDAVITQLPFQPVCREDCPGLCSVCGARLEEDPEHHHDVVDPRWSALSGLLGTEDAANETTTTREER</sequence>
<evidence type="ECO:0000313" key="3">
    <source>
        <dbReference type="EMBL" id="OAX56027.1"/>
    </source>
</evidence>
<reference evidence="2 5" key="3">
    <citation type="submission" date="2016-06" db="EMBL/GenBank/DDBJ databases">
        <title>Identification of putative biosynthetic pathways for the production of bioactive secondary metabolites by the marine actinomycete Kocuria kristinae RUTW2-3.</title>
        <authorList>
            <person name="Waterworth S.C."/>
            <person name="Walmsley T.A."/>
            <person name="Matongo T."/>
            <person name="Davies-Coleman M.T."/>
            <person name="Dorrington R.A."/>
        </authorList>
    </citation>
    <scope>NUCLEOTIDE SEQUENCE [LARGE SCALE GENOMIC DNA]</scope>
    <source>
        <strain evidence="5">RuSp02-3</strain>
        <strain evidence="2">RUTW2-3</strain>
        <strain evidence="3 6">RUTW4-5</strain>
    </source>
</reference>
<reference evidence="5" key="1">
    <citation type="submission" date="2016-04" db="EMBL/GenBank/DDBJ databases">
        <authorList>
            <person name="Waterworth S."/>
            <person name="Matcher G."/>
        </authorList>
    </citation>
    <scope>NUCLEOTIDE SEQUENCE [LARGE SCALE GENOMIC DNA]</scope>
    <source>
        <strain evidence="5">RuSp02-3</strain>
    </source>
</reference>
<reference evidence="4 7" key="4">
    <citation type="submission" date="2020-12" db="EMBL/GenBank/DDBJ databases">
        <title>FDA dAtabase for Regulatory Grade micrObial Sequences (FDA-ARGOS): Supporting development and validation of Infectious Disease Dx tests.</title>
        <authorList>
            <person name="Sproer C."/>
            <person name="Gronow S."/>
            <person name="Severitt S."/>
            <person name="Schroder I."/>
            <person name="Tallon L."/>
            <person name="Sadzewicz L."/>
            <person name="Zhao X."/>
            <person name="Boylan J."/>
            <person name="Ott S."/>
            <person name="Bowen H."/>
            <person name="Vavikolanu K."/>
            <person name="Mehta A."/>
            <person name="Aluvathingal J."/>
            <person name="Nadendla S."/>
            <person name="Lowell S."/>
            <person name="Myers T."/>
            <person name="Yan Y."/>
            <person name="Sichtig H."/>
        </authorList>
    </citation>
    <scope>NUCLEOTIDE SEQUENCE [LARGE SCALE GENOMIC DNA]</scope>
    <source>
        <strain evidence="4 7">FDAARGOS_864</strain>
    </source>
</reference>
<dbReference type="GO" id="GO:0003677">
    <property type="term" value="F:DNA binding"/>
    <property type="evidence" value="ECO:0007669"/>
    <property type="project" value="UniProtKB-KW"/>
</dbReference>
<dbReference type="RefSeq" id="WP_064725610.1">
    <property type="nucleotide sequence ID" value="NZ_CP065738.1"/>
</dbReference>
<dbReference type="AlphaFoldDB" id="A0A199P4A2"/>
<dbReference type="KEGG" id="rkr:I6G21_10235"/>
<proteinExistence type="predicted"/>
<dbReference type="EMBL" id="LJBJ02000016">
    <property type="protein sequence ID" value="OAX51535.1"/>
    <property type="molecule type" value="Genomic_DNA"/>
</dbReference>
<dbReference type="EMBL" id="CP065738">
    <property type="protein sequence ID" value="QPT53602.1"/>
    <property type="molecule type" value="Genomic_DNA"/>
</dbReference>
<evidence type="ECO:0000313" key="5">
    <source>
        <dbReference type="Proteomes" id="UP000053171"/>
    </source>
</evidence>